<keyword evidence="1" id="KW-0812">Transmembrane</keyword>
<evidence type="ECO:0000313" key="3">
    <source>
        <dbReference type="EMBL" id="SIQ46682.1"/>
    </source>
</evidence>
<dbReference type="PANTHER" id="PTHR40547">
    <property type="entry name" value="SLL0298 PROTEIN"/>
    <property type="match status" value="1"/>
</dbReference>
<evidence type="ECO:0000313" key="4">
    <source>
        <dbReference type="Proteomes" id="UP000323956"/>
    </source>
</evidence>
<dbReference type="AlphaFoldDB" id="A0A1N6T035"/>
<dbReference type="Pfam" id="PF09835">
    <property type="entry name" value="DUF2062"/>
    <property type="match status" value="1"/>
</dbReference>
<dbReference type="InterPro" id="IPR018639">
    <property type="entry name" value="DUF2062"/>
</dbReference>
<keyword evidence="1" id="KW-1133">Transmembrane helix</keyword>
<dbReference type="Proteomes" id="UP000323956">
    <property type="component" value="Unassembled WGS sequence"/>
</dbReference>
<dbReference type="EMBL" id="FTMK01000008">
    <property type="protein sequence ID" value="SIQ46682.1"/>
    <property type="molecule type" value="Genomic_DNA"/>
</dbReference>
<sequence>MWTEMFYPRSGWRRASKYVLHRLRRLPDRPHRVARGWACGIFISFTPFFGFHFMGAAALAWLIRGNILAALLGTFVGNPLTTPFVALTSVSLGRWMLGVEGRFTPHLIFDEFTRAGSELWNNLLAPLSAERTAHWDQLLQFNEQIFLPYAVGGLLPGIAVSVAAHYMTVPVIRAYHRHRARQMAERIARAKARRNRELAEKP</sequence>
<protein>
    <recommendedName>
        <fullName evidence="2">DUF2062 domain-containing protein</fullName>
    </recommendedName>
</protein>
<feature type="transmembrane region" description="Helical" evidence="1">
    <location>
        <begin position="75"/>
        <end position="97"/>
    </location>
</feature>
<gene>
    <name evidence="3" type="ORF">SAMN05421641_10863</name>
</gene>
<name>A0A1N6T035_9RHOB</name>
<accession>A0A1N6T035</accession>
<reference evidence="3 4" key="1">
    <citation type="submission" date="2017-01" db="EMBL/GenBank/DDBJ databases">
        <authorList>
            <person name="Varghese N."/>
            <person name="Submissions S."/>
        </authorList>
    </citation>
    <scope>NUCLEOTIDE SEQUENCE [LARGE SCALE GENOMIC DNA]</scope>
    <source>
        <strain evidence="3 4">ATCC 700171</strain>
    </source>
</reference>
<dbReference type="PANTHER" id="PTHR40547:SF1">
    <property type="entry name" value="SLL0298 PROTEIN"/>
    <property type="match status" value="1"/>
</dbReference>
<evidence type="ECO:0000256" key="1">
    <source>
        <dbReference type="SAM" id="Phobius"/>
    </source>
</evidence>
<feature type="domain" description="DUF2062" evidence="2">
    <location>
        <begin position="14"/>
        <end position="180"/>
    </location>
</feature>
<feature type="transmembrane region" description="Helical" evidence="1">
    <location>
        <begin position="146"/>
        <end position="169"/>
    </location>
</feature>
<evidence type="ECO:0000259" key="2">
    <source>
        <dbReference type="Pfam" id="PF09835"/>
    </source>
</evidence>
<organism evidence="3 4">
    <name type="scientific">Paracoccus thiocyanatus</name>
    <dbReference type="NCBI Taxonomy" id="34006"/>
    <lineage>
        <taxon>Bacteria</taxon>
        <taxon>Pseudomonadati</taxon>
        <taxon>Pseudomonadota</taxon>
        <taxon>Alphaproteobacteria</taxon>
        <taxon>Rhodobacterales</taxon>
        <taxon>Paracoccaceae</taxon>
        <taxon>Paracoccus</taxon>
    </lineage>
</organism>
<proteinExistence type="predicted"/>
<keyword evidence="1" id="KW-0472">Membrane</keyword>
<feature type="transmembrane region" description="Helical" evidence="1">
    <location>
        <begin position="34"/>
        <end position="63"/>
    </location>
</feature>